<gene>
    <name evidence="5" type="ORF">EDF62_1164</name>
</gene>
<dbReference type="Proteomes" id="UP000295601">
    <property type="component" value="Unassembled WGS sequence"/>
</dbReference>
<proteinExistence type="inferred from homology"/>
<dbReference type="NCBIfam" id="TIGR00045">
    <property type="entry name" value="glycerate kinase"/>
    <property type="match status" value="1"/>
</dbReference>
<dbReference type="GO" id="GO:0008887">
    <property type="term" value="F:glycerate kinase activity"/>
    <property type="evidence" value="ECO:0007669"/>
    <property type="project" value="UniProtKB-UniRule"/>
</dbReference>
<dbReference type="InterPro" id="IPR018193">
    <property type="entry name" value="Glyc_kinase_flavodox-like_fold"/>
</dbReference>
<dbReference type="Gene3D" id="3.90.1510.10">
    <property type="entry name" value="Glycerate kinase, domain 2"/>
    <property type="match status" value="1"/>
</dbReference>
<dbReference type="GO" id="GO:0031388">
    <property type="term" value="P:organic acid phosphorylation"/>
    <property type="evidence" value="ECO:0007669"/>
    <property type="project" value="UniProtKB-UniRule"/>
</dbReference>
<accession>A0A4V3CY89</accession>
<evidence type="ECO:0000256" key="4">
    <source>
        <dbReference type="PIRNR" id="PIRNR006078"/>
    </source>
</evidence>
<keyword evidence="6" id="KW-1185">Reference proteome</keyword>
<dbReference type="PANTHER" id="PTHR21599">
    <property type="entry name" value="GLYCERATE KINASE"/>
    <property type="match status" value="1"/>
</dbReference>
<comment type="similarity">
    <text evidence="1 4">Belongs to the glycerate kinase type-1 family.</text>
</comment>
<evidence type="ECO:0000313" key="5">
    <source>
        <dbReference type="EMBL" id="TDP93188.1"/>
    </source>
</evidence>
<evidence type="ECO:0000313" key="6">
    <source>
        <dbReference type="Proteomes" id="UP000295601"/>
    </source>
</evidence>
<dbReference type="PANTHER" id="PTHR21599:SF0">
    <property type="entry name" value="GLYCERATE KINASE"/>
    <property type="match status" value="1"/>
</dbReference>
<dbReference type="OrthoDB" id="9774290at2"/>
<evidence type="ECO:0000256" key="3">
    <source>
        <dbReference type="ARBA" id="ARBA00022777"/>
    </source>
</evidence>
<keyword evidence="2 4" id="KW-0808">Transferase</keyword>
<evidence type="ECO:0000256" key="1">
    <source>
        <dbReference type="ARBA" id="ARBA00006284"/>
    </source>
</evidence>
<dbReference type="PIRSF" id="PIRSF006078">
    <property type="entry name" value="GlxK"/>
    <property type="match status" value="1"/>
</dbReference>
<dbReference type="InterPro" id="IPR018197">
    <property type="entry name" value="Glycerate_kinase_RE-like"/>
</dbReference>
<name>A0A4V3CY89_9MICO</name>
<sequence>MSIAAPIVVVAPDSLKGSCTAGEAAAALARGVRAVLGPTATVREVPLADGGEGTLDALIAAWDGRIVSIPTTDALGRAAIGRLGLHAPPPLSRDDERSSTPPPAAASVRAGALAIIETADANGLLAVSDVPQQALDADSFGVGTLVLAALDAGADELLLCLGGSATSDGGAGLLRALGARLLNAAGADIAPGARGLTELTTIDLTGLDQRARAASWRIACDVENPLTGPRGAAAVFGPQKGATEDEVVHIDAGLVRLTDALAPHSPLRPDELRAQPGLGAAGGLALGPVALMGATLVPGAELVSTAVGLPAALADATLIITGEGRFDRQSFDGKVVSRVISDAPPGTPVVVIAGSVALSGAELRAKGVTAAFSIAPGPATLSELQSNCVELLSEAAARVCGVFIARG</sequence>
<dbReference type="EMBL" id="SNYA01000003">
    <property type="protein sequence ID" value="TDP93188.1"/>
    <property type="molecule type" value="Genomic_DNA"/>
</dbReference>
<comment type="caution">
    <text evidence="5">The sequence shown here is derived from an EMBL/GenBank/DDBJ whole genome shotgun (WGS) entry which is preliminary data.</text>
</comment>
<reference evidence="5 6" key="1">
    <citation type="submission" date="2019-03" db="EMBL/GenBank/DDBJ databases">
        <title>Genomic analyses of the natural microbiome of Caenorhabditis elegans.</title>
        <authorList>
            <person name="Samuel B."/>
        </authorList>
    </citation>
    <scope>NUCLEOTIDE SEQUENCE [LARGE SCALE GENOMIC DNA]</scope>
    <source>
        <strain evidence="5 6">JUb18</strain>
    </source>
</reference>
<dbReference type="InterPro" id="IPR036129">
    <property type="entry name" value="Glycerate_kinase_sf"/>
</dbReference>
<dbReference type="Pfam" id="PF02595">
    <property type="entry name" value="Gly_kinase"/>
    <property type="match status" value="1"/>
</dbReference>
<keyword evidence="3 4" id="KW-0418">Kinase</keyword>
<protein>
    <submittedName>
        <fullName evidence="5">Glycerate kinase</fullName>
    </submittedName>
</protein>
<dbReference type="Gene3D" id="3.40.50.10350">
    <property type="entry name" value="Glycerate kinase, domain 1"/>
    <property type="match status" value="1"/>
</dbReference>
<evidence type="ECO:0000256" key="2">
    <source>
        <dbReference type="ARBA" id="ARBA00022679"/>
    </source>
</evidence>
<dbReference type="InterPro" id="IPR004381">
    <property type="entry name" value="Glycerate_kinase"/>
</dbReference>
<organism evidence="5 6">
    <name type="scientific">Leucobacter luti</name>
    <dbReference type="NCBI Taxonomy" id="340320"/>
    <lineage>
        <taxon>Bacteria</taxon>
        <taxon>Bacillati</taxon>
        <taxon>Actinomycetota</taxon>
        <taxon>Actinomycetes</taxon>
        <taxon>Micrococcales</taxon>
        <taxon>Microbacteriaceae</taxon>
        <taxon>Leucobacter</taxon>
    </lineage>
</organism>
<dbReference type="SUPFAM" id="SSF110738">
    <property type="entry name" value="Glycerate kinase I"/>
    <property type="match status" value="1"/>
</dbReference>
<dbReference type="AlphaFoldDB" id="A0A4V3CY89"/>
<dbReference type="RefSeq" id="WP_133616305.1">
    <property type="nucleotide sequence ID" value="NZ_SNYA01000003.1"/>
</dbReference>